<dbReference type="RefSeq" id="WP_188802870.1">
    <property type="nucleotide sequence ID" value="NZ_BMOK01000007.1"/>
</dbReference>
<gene>
    <name evidence="1" type="ORF">GCM10007968_18960</name>
</gene>
<accession>A0A917W2R1</accession>
<dbReference type="AlphaFoldDB" id="A0A917W2R1"/>
<dbReference type="Proteomes" id="UP000654670">
    <property type="component" value="Unassembled WGS sequence"/>
</dbReference>
<reference evidence="1" key="1">
    <citation type="journal article" date="2014" name="Int. J. Syst. Evol. Microbiol.">
        <title>Complete genome sequence of Corynebacterium casei LMG S-19264T (=DSM 44701T), isolated from a smear-ripened cheese.</title>
        <authorList>
            <consortium name="US DOE Joint Genome Institute (JGI-PGF)"/>
            <person name="Walter F."/>
            <person name="Albersmeier A."/>
            <person name="Kalinowski J."/>
            <person name="Ruckert C."/>
        </authorList>
    </citation>
    <scope>NUCLEOTIDE SEQUENCE</scope>
    <source>
        <strain evidence="1">JCM 15325</strain>
    </source>
</reference>
<dbReference type="EMBL" id="BMOK01000007">
    <property type="protein sequence ID" value="GGL55102.1"/>
    <property type="molecule type" value="Genomic_DNA"/>
</dbReference>
<protein>
    <submittedName>
        <fullName evidence="1">Uncharacterized protein</fullName>
    </submittedName>
</protein>
<comment type="caution">
    <text evidence="1">The sequence shown here is derived from an EMBL/GenBank/DDBJ whole genome shotgun (WGS) entry which is preliminary data.</text>
</comment>
<keyword evidence="2" id="KW-1185">Reference proteome</keyword>
<evidence type="ECO:0000313" key="1">
    <source>
        <dbReference type="EMBL" id="GGL55102.1"/>
    </source>
</evidence>
<organism evidence="1 2">
    <name type="scientific">Sporolactobacillus putidus</name>
    <dbReference type="NCBI Taxonomy" id="492735"/>
    <lineage>
        <taxon>Bacteria</taxon>
        <taxon>Bacillati</taxon>
        <taxon>Bacillota</taxon>
        <taxon>Bacilli</taxon>
        <taxon>Bacillales</taxon>
        <taxon>Sporolactobacillaceae</taxon>
        <taxon>Sporolactobacillus</taxon>
    </lineage>
</organism>
<evidence type="ECO:0000313" key="2">
    <source>
        <dbReference type="Proteomes" id="UP000654670"/>
    </source>
</evidence>
<name>A0A917W2R1_9BACL</name>
<reference evidence="1" key="2">
    <citation type="submission" date="2020-09" db="EMBL/GenBank/DDBJ databases">
        <authorList>
            <person name="Sun Q."/>
            <person name="Ohkuma M."/>
        </authorList>
    </citation>
    <scope>NUCLEOTIDE SEQUENCE</scope>
    <source>
        <strain evidence="1">JCM 15325</strain>
    </source>
</reference>
<sequence>MSAQNVVAIGANCVVRIRNMFFLVVEIEVDAINLSEFVFIQISGREASILLAAGVKRCQISNRIPTGNAVLTCVLIVAGEAFAVFDVEDTTDEAVLVRISLREAERLIRRGVRRCTVISR</sequence>
<proteinExistence type="predicted"/>